<keyword evidence="1" id="KW-0479">Metal-binding</keyword>
<dbReference type="PANTHER" id="PTHR28069">
    <property type="entry name" value="GH20023P"/>
    <property type="match status" value="1"/>
</dbReference>
<dbReference type="AlphaFoldDB" id="A0A6P4F0P9"/>
<accession>A0A6P4F0P9</accession>
<feature type="domain" description="MYND-type" evidence="5">
    <location>
        <begin position="245"/>
        <end position="284"/>
    </location>
</feature>
<reference evidence="6" key="1">
    <citation type="submission" date="2025-08" db="UniProtKB">
        <authorList>
            <consortium name="RefSeq"/>
        </authorList>
    </citation>
    <scope>IDENTIFICATION</scope>
</reference>
<dbReference type="PROSITE" id="PS01360">
    <property type="entry name" value="ZF_MYND_1"/>
    <property type="match status" value="1"/>
</dbReference>
<evidence type="ECO:0000256" key="3">
    <source>
        <dbReference type="ARBA" id="ARBA00022833"/>
    </source>
</evidence>
<evidence type="ECO:0000313" key="6">
    <source>
        <dbReference type="RefSeq" id="XP_016980933.1"/>
    </source>
</evidence>
<dbReference type="PANTHER" id="PTHR28069:SF2">
    <property type="entry name" value="GH20023P"/>
    <property type="match status" value="1"/>
</dbReference>
<dbReference type="InterPro" id="IPR032717">
    <property type="entry name" value="Mss51_Znf"/>
</dbReference>
<gene>
    <name evidence="6" type="primary">LOC108045951</name>
</gene>
<proteinExistence type="predicted"/>
<feature type="region of interest" description="Disordered" evidence="4">
    <location>
        <begin position="1"/>
        <end position="35"/>
    </location>
</feature>
<keyword evidence="2" id="KW-0863">Zinc-finger</keyword>
<dbReference type="OrthoDB" id="5282002at2759"/>
<dbReference type="InterPro" id="IPR046824">
    <property type="entry name" value="Mss51-like_C"/>
</dbReference>
<feature type="compositionally biased region" description="Basic residues" evidence="4">
    <location>
        <begin position="1"/>
        <end position="19"/>
    </location>
</feature>
<feature type="region of interest" description="Disordered" evidence="4">
    <location>
        <begin position="141"/>
        <end position="173"/>
    </location>
</feature>
<dbReference type="Pfam" id="PF13824">
    <property type="entry name" value="zf-Mss51"/>
    <property type="match status" value="1"/>
</dbReference>
<protein>
    <submittedName>
        <fullName evidence="6">Uncharacterized protein LOC108045951</fullName>
    </submittedName>
</protein>
<organism evidence="6">
    <name type="scientific">Drosophila rhopaloa</name>
    <name type="common">Fruit fly</name>
    <dbReference type="NCBI Taxonomy" id="1041015"/>
    <lineage>
        <taxon>Eukaryota</taxon>
        <taxon>Metazoa</taxon>
        <taxon>Ecdysozoa</taxon>
        <taxon>Arthropoda</taxon>
        <taxon>Hexapoda</taxon>
        <taxon>Insecta</taxon>
        <taxon>Pterygota</taxon>
        <taxon>Neoptera</taxon>
        <taxon>Endopterygota</taxon>
        <taxon>Diptera</taxon>
        <taxon>Brachycera</taxon>
        <taxon>Muscomorpha</taxon>
        <taxon>Ephydroidea</taxon>
        <taxon>Drosophilidae</taxon>
        <taxon>Drosophila</taxon>
        <taxon>Sophophora</taxon>
    </lineage>
</organism>
<feature type="region of interest" description="Disordered" evidence="4">
    <location>
        <begin position="60"/>
        <end position="100"/>
    </location>
</feature>
<dbReference type="GO" id="GO:0008270">
    <property type="term" value="F:zinc ion binding"/>
    <property type="evidence" value="ECO:0007669"/>
    <property type="project" value="UniProtKB-KW"/>
</dbReference>
<evidence type="ECO:0000256" key="4">
    <source>
        <dbReference type="SAM" id="MobiDB-lite"/>
    </source>
</evidence>
<dbReference type="InterPro" id="IPR002893">
    <property type="entry name" value="Znf_MYND"/>
</dbReference>
<evidence type="ECO:0000259" key="5">
    <source>
        <dbReference type="PROSITE" id="PS01360"/>
    </source>
</evidence>
<sequence>MNQSGVHKKKPRIRNRQKNKINQVHQDQEENSLKGDVVQVDIALKSDNAEPKIIQKVNVSQVEGPLKTDCPQLKSPPKSGNSQVEMPPKSDHSQVENPQENETIRLIQLLLRRKLLAKNKAAAISEAEPVNNQAKIVTQLKETNAEERKPKVPSTSQTPKTPAESKTPGKPLKDVKADEMDELLKCLGSKLQKGGGESPAAALFSNLGKLFSQAPPSDVESSDEEAEEYVEYIYKPRQYFMASLCNFCKADLCGQTRIPCSRCGLSYYCSGGHMKDDQEHRQMCFALRRTVERNGHEMFYKCGDFSGEQFRSYRIVCIRQVEKEMNRPLSATEQELLLFPMICSERKCREHRFKSLSICGGCGEWAFCKDKPGHRSKEHAKWCGAYQLFKAFIMFQANFGRMEPSLPNKVLSELPMACSSTKHMMKKLNFNVTNECEYAALTQVSTGPLTAWFALKLCERLRDCEELTLHLIGAEIEFEVDMLQKWELFLLHIMPTVNTLNVVFIGPELNPNNISFEQLKKIKCCRLCRKAQRTVNYHFENGLYHDYCKEPHFLQPNLVCFFNSGLYRSTGFALEDTWPDTIQAALNIKCPIVVTSYTKYEAPLDMVHFINQSNRHLNVVLPPTTNPFSSEKPERNFISDDETPFMFKNFYCFVVE</sequence>
<evidence type="ECO:0000256" key="2">
    <source>
        <dbReference type="ARBA" id="ARBA00022771"/>
    </source>
</evidence>
<keyword evidence="3" id="KW-0862">Zinc</keyword>
<dbReference type="SUPFAM" id="SSF144232">
    <property type="entry name" value="HIT/MYND zinc finger-like"/>
    <property type="match status" value="1"/>
</dbReference>
<evidence type="ECO:0000256" key="1">
    <source>
        <dbReference type="ARBA" id="ARBA00022723"/>
    </source>
</evidence>
<dbReference type="Pfam" id="PF20179">
    <property type="entry name" value="MSS51_C"/>
    <property type="match status" value="1"/>
</dbReference>
<dbReference type="RefSeq" id="XP_016980933.1">
    <property type="nucleotide sequence ID" value="XM_017125444.1"/>
</dbReference>
<name>A0A6P4F0P9_DRORH</name>